<protein>
    <submittedName>
        <fullName evidence="1">Putative secreted protein</fullName>
    </submittedName>
</protein>
<accession>A0A2M4DD66</accession>
<organism evidence="1">
    <name type="scientific">Anopheles darlingi</name>
    <name type="common">Mosquito</name>
    <dbReference type="NCBI Taxonomy" id="43151"/>
    <lineage>
        <taxon>Eukaryota</taxon>
        <taxon>Metazoa</taxon>
        <taxon>Ecdysozoa</taxon>
        <taxon>Arthropoda</taxon>
        <taxon>Hexapoda</taxon>
        <taxon>Insecta</taxon>
        <taxon>Pterygota</taxon>
        <taxon>Neoptera</taxon>
        <taxon>Endopterygota</taxon>
        <taxon>Diptera</taxon>
        <taxon>Nematocera</taxon>
        <taxon>Culicoidea</taxon>
        <taxon>Culicidae</taxon>
        <taxon>Anophelinae</taxon>
        <taxon>Anopheles</taxon>
    </lineage>
</organism>
<evidence type="ECO:0000313" key="1">
    <source>
        <dbReference type="EMBL" id="MBW75530.1"/>
    </source>
</evidence>
<dbReference type="EMBL" id="GGFL01011352">
    <property type="protein sequence ID" value="MBW75530.1"/>
    <property type="molecule type" value="Transcribed_RNA"/>
</dbReference>
<dbReference type="AlphaFoldDB" id="A0A2M4DD66"/>
<reference evidence="1" key="1">
    <citation type="submission" date="2018-01" db="EMBL/GenBank/DDBJ databases">
        <title>An insight into the sialome of Amazonian anophelines.</title>
        <authorList>
            <person name="Ribeiro J.M."/>
            <person name="Scarpassa V."/>
            <person name="Calvo E."/>
        </authorList>
    </citation>
    <scope>NUCLEOTIDE SEQUENCE</scope>
</reference>
<proteinExistence type="predicted"/>
<sequence>MSFRVLCFIITALPPVRRSARADHKSSSGSRRGDRARPAYQTHLLLCPSVLSCRAASVSSRMITLKPRLNWSWPLIVRSSSGVHTTGDVTKRRVRPGNGGIVSCPACAN</sequence>
<name>A0A2M4DD66_ANODA</name>